<evidence type="ECO:0000259" key="11">
    <source>
        <dbReference type="SMART" id="SM00387"/>
    </source>
</evidence>
<keyword evidence="2" id="KW-1003">Cell membrane</keyword>
<evidence type="ECO:0000313" key="13">
    <source>
        <dbReference type="EMBL" id="MCF2872255.1"/>
    </source>
</evidence>
<keyword evidence="6 10" id="KW-1133">Transmembrane helix</keyword>
<dbReference type="SMART" id="SM00387">
    <property type="entry name" value="HATPase_c"/>
    <property type="match status" value="1"/>
</dbReference>
<dbReference type="SMART" id="SM01049">
    <property type="entry name" value="Cache_2"/>
    <property type="match status" value="1"/>
</dbReference>
<dbReference type="CDD" id="cd16917">
    <property type="entry name" value="HATPase_UhpB-NarQ-NarX-like"/>
    <property type="match status" value="1"/>
</dbReference>
<feature type="transmembrane region" description="Helical" evidence="10">
    <location>
        <begin position="20"/>
        <end position="40"/>
    </location>
</feature>
<feature type="region of interest" description="Disordered" evidence="9">
    <location>
        <begin position="464"/>
        <end position="484"/>
    </location>
</feature>
<evidence type="ECO:0000313" key="14">
    <source>
        <dbReference type="Proteomes" id="UP001200557"/>
    </source>
</evidence>
<sequence length="484" mass="53569">MGDFWRKLTIQLRLTYGQKLFLLATVPLLLSVGIITLIVANQSRQLADREIRALETQLIDAKRDELRNYLSIAKTAFVNIYGRAAPDDENAKLEVTRLLAAMLYGQDGYFFVFDYEGTNLVAPRQTNLIGQDWSGLQDRNGIPITDEIIRLARSGGGYHEFDWLKPSTRETAPMIIFVNGLQDWRWAIGTGIFIDDVLATVAAARADVEARIQQTTFYILLITIAALIAVFATGIVLNIRERRLADAKLKELTERIIDTQEEERGRVARELHDGISQILVSVRYALELARRRLSTGDARAGQSLDKGIDSLGTAIGEVRRISRDLRPGVLDDLGLAPAIQTLIDDFSLRTGIVVDFETVVFRGRLDEDARIALYRIAQEAFTNIERHSGATAVTVTLKGSRSGGILRIADNGSGIKQGRSINSGLGLRNMAERLEQLDGTFRVMSQRSGAKSGTVIEAQIPLSHMLPPEDTAPRKNAPSQKESA</sequence>
<dbReference type="Pfam" id="PF17200">
    <property type="entry name" value="sCache_2"/>
    <property type="match status" value="1"/>
</dbReference>
<dbReference type="Gene3D" id="3.30.565.10">
    <property type="entry name" value="Histidine kinase-like ATPase, C-terminal domain"/>
    <property type="match status" value="1"/>
</dbReference>
<gene>
    <name evidence="13" type="ORF">L0664_14360</name>
</gene>
<dbReference type="SUPFAM" id="SSF55874">
    <property type="entry name" value="ATPase domain of HSP90 chaperone/DNA topoisomerase II/histidine kinase"/>
    <property type="match status" value="1"/>
</dbReference>
<feature type="transmembrane region" description="Helical" evidence="10">
    <location>
        <begin position="217"/>
        <end position="239"/>
    </location>
</feature>
<reference evidence="13 14" key="1">
    <citation type="submission" date="2022-01" db="EMBL/GenBank/DDBJ databases">
        <title>Octadecabacter sp. nov., isolated from a marine alga.</title>
        <authorList>
            <person name="Jin M.S."/>
            <person name="Kim H.M."/>
            <person name="Han D.M."/>
            <person name="Jung J.J."/>
            <person name="Jeon C.O."/>
        </authorList>
    </citation>
    <scope>NUCLEOTIDE SEQUENCE [LARGE SCALE GENOMIC DNA]</scope>
    <source>
        <strain evidence="13 14">G9-8</strain>
    </source>
</reference>
<comment type="caution">
    <text evidence="13">The sequence shown here is derived from an EMBL/GenBank/DDBJ whole genome shotgun (WGS) entry which is preliminary data.</text>
</comment>
<dbReference type="EMBL" id="JAKGAQ010000003">
    <property type="protein sequence ID" value="MCF2872255.1"/>
    <property type="molecule type" value="Genomic_DNA"/>
</dbReference>
<evidence type="ECO:0000259" key="12">
    <source>
        <dbReference type="SMART" id="SM01049"/>
    </source>
</evidence>
<evidence type="ECO:0000256" key="8">
    <source>
        <dbReference type="ARBA" id="ARBA00023136"/>
    </source>
</evidence>
<evidence type="ECO:0000256" key="1">
    <source>
        <dbReference type="ARBA" id="ARBA00004651"/>
    </source>
</evidence>
<dbReference type="PANTHER" id="PTHR24421:SF59">
    <property type="entry name" value="OXYGEN SENSOR HISTIDINE KINASE NREB"/>
    <property type="match status" value="1"/>
</dbReference>
<evidence type="ECO:0000256" key="7">
    <source>
        <dbReference type="ARBA" id="ARBA00023012"/>
    </source>
</evidence>
<dbReference type="Proteomes" id="UP001200557">
    <property type="component" value="Unassembled WGS sequence"/>
</dbReference>
<feature type="domain" description="Histidine kinase/HSP90-like ATPase" evidence="11">
    <location>
        <begin position="368"/>
        <end position="464"/>
    </location>
</feature>
<keyword evidence="8 10" id="KW-0472">Membrane</keyword>
<evidence type="ECO:0000256" key="4">
    <source>
        <dbReference type="ARBA" id="ARBA00022692"/>
    </source>
</evidence>
<dbReference type="PANTHER" id="PTHR24421">
    <property type="entry name" value="NITRATE/NITRITE SENSOR PROTEIN NARX-RELATED"/>
    <property type="match status" value="1"/>
</dbReference>
<dbReference type="Pfam" id="PF07730">
    <property type="entry name" value="HisKA_3"/>
    <property type="match status" value="1"/>
</dbReference>
<protein>
    <submittedName>
        <fullName evidence="13">Cache domain-containing protein</fullName>
    </submittedName>
</protein>
<keyword evidence="3" id="KW-0808">Transferase</keyword>
<dbReference type="PIRSF" id="PIRSF037314">
    <property type="entry name" value="STHK_MctS"/>
    <property type="match status" value="1"/>
</dbReference>
<evidence type="ECO:0000256" key="9">
    <source>
        <dbReference type="SAM" id="MobiDB-lite"/>
    </source>
</evidence>
<dbReference type="Gene3D" id="1.20.5.1930">
    <property type="match status" value="1"/>
</dbReference>
<proteinExistence type="predicted"/>
<evidence type="ECO:0000256" key="5">
    <source>
        <dbReference type="ARBA" id="ARBA00022777"/>
    </source>
</evidence>
<name>A0ABS9CYA0_9RHOB</name>
<evidence type="ECO:0000256" key="6">
    <source>
        <dbReference type="ARBA" id="ARBA00022989"/>
    </source>
</evidence>
<dbReference type="InterPro" id="IPR036890">
    <property type="entry name" value="HATPase_C_sf"/>
</dbReference>
<keyword evidence="4 10" id="KW-0812">Transmembrane</keyword>
<dbReference type="InterPro" id="IPR017171">
    <property type="entry name" value="Sig_transdc_His_kinase_MctS"/>
</dbReference>
<accession>A0ABS9CYA0</accession>
<dbReference type="InterPro" id="IPR003594">
    <property type="entry name" value="HATPase_dom"/>
</dbReference>
<keyword evidence="14" id="KW-1185">Reference proteome</keyword>
<dbReference type="RefSeq" id="WP_235226575.1">
    <property type="nucleotide sequence ID" value="NZ_JAKGAQ010000003.1"/>
</dbReference>
<dbReference type="InterPro" id="IPR033480">
    <property type="entry name" value="sCache_2"/>
</dbReference>
<comment type="subcellular location">
    <subcellularLocation>
        <location evidence="1">Cell membrane</location>
        <topology evidence="1">Multi-pass membrane protein</topology>
    </subcellularLocation>
</comment>
<dbReference type="Pfam" id="PF02518">
    <property type="entry name" value="HATPase_c"/>
    <property type="match status" value="1"/>
</dbReference>
<dbReference type="Gene3D" id="3.30.450.20">
    <property type="entry name" value="PAS domain"/>
    <property type="match status" value="1"/>
</dbReference>
<organism evidence="13 14">
    <name type="scientific">Octadecabacter dasysiphoniae</name>
    <dbReference type="NCBI Taxonomy" id="2909341"/>
    <lineage>
        <taxon>Bacteria</taxon>
        <taxon>Pseudomonadati</taxon>
        <taxon>Pseudomonadota</taxon>
        <taxon>Alphaproteobacteria</taxon>
        <taxon>Rhodobacterales</taxon>
        <taxon>Roseobacteraceae</taxon>
        <taxon>Octadecabacter</taxon>
    </lineage>
</organism>
<dbReference type="InterPro" id="IPR050482">
    <property type="entry name" value="Sensor_HK_TwoCompSys"/>
</dbReference>
<dbReference type="InterPro" id="IPR011712">
    <property type="entry name" value="Sig_transdc_His_kin_sub3_dim/P"/>
</dbReference>
<keyword evidence="5" id="KW-0418">Kinase</keyword>
<evidence type="ECO:0000256" key="3">
    <source>
        <dbReference type="ARBA" id="ARBA00022679"/>
    </source>
</evidence>
<keyword evidence="7" id="KW-0902">Two-component regulatory system</keyword>
<feature type="domain" description="Single Cache" evidence="12">
    <location>
        <begin position="55"/>
        <end position="146"/>
    </location>
</feature>
<evidence type="ECO:0000256" key="2">
    <source>
        <dbReference type="ARBA" id="ARBA00022475"/>
    </source>
</evidence>
<evidence type="ECO:0000256" key="10">
    <source>
        <dbReference type="SAM" id="Phobius"/>
    </source>
</evidence>